<evidence type="ECO:0000256" key="8">
    <source>
        <dbReference type="SAM" id="SignalP"/>
    </source>
</evidence>
<dbReference type="NCBIfam" id="TIGR01414">
    <property type="entry name" value="autotrans_barl"/>
    <property type="match status" value="1"/>
</dbReference>
<dbReference type="EMBL" id="CP060414">
    <property type="protein sequence ID" value="QNT59430.1"/>
    <property type="molecule type" value="Genomic_DNA"/>
</dbReference>
<evidence type="ECO:0000313" key="10">
    <source>
        <dbReference type="EMBL" id="QNT59430.1"/>
    </source>
</evidence>
<keyword evidence="3" id="KW-1134">Transmembrane beta strand</keyword>
<evidence type="ECO:0000259" key="9">
    <source>
        <dbReference type="Pfam" id="PF02462"/>
    </source>
</evidence>
<dbReference type="Proteomes" id="UP000516412">
    <property type="component" value="Chromosome"/>
</dbReference>
<dbReference type="GO" id="GO:0009279">
    <property type="term" value="C:cell outer membrane"/>
    <property type="evidence" value="ECO:0007669"/>
    <property type="project" value="UniProtKB-SubCell"/>
</dbReference>
<gene>
    <name evidence="10" type="ORF">H7A79_0692</name>
</gene>
<evidence type="ECO:0000256" key="5">
    <source>
        <dbReference type="ARBA" id="ARBA00022729"/>
    </source>
</evidence>
<feature type="domain" description="Porin opacity type" evidence="9">
    <location>
        <begin position="56"/>
        <end position="194"/>
    </location>
</feature>
<keyword evidence="7" id="KW-0998">Cell outer membrane</keyword>
<comment type="subcellular location">
    <subcellularLocation>
        <location evidence="1">Cell outer membrane</location>
    </subcellularLocation>
</comment>
<evidence type="ECO:0000256" key="3">
    <source>
        <dbReference type="ARBA" id="ARBA00022452"/>
    </source>
</evidence>
<evidence type="ECO:0000256" key="4">
    <source>
        <dbReference type="ARBA" id="ARBA00022692"/>
    </source>
</evidence>
<name>A0A7H1MCR5_9NEIS</name>
<sequence length="194" mass="21122">MNKKIFAAAVFAALSAPVFADPGFYIQGDAGVSRLKAKDNEGFSTSKSGFSPRITVGYDFGNNWRGGVDYTHYTSIKYNYTRPGVSENGKAKFQSIGVSALYDFPVSEKVKPYLGARAGINHFSDKYAYSSAASSLYRSKKETKTGVGVLAGVGVNVTDNIALDAGYRYNYWGKYESSTKVHTNEFSAGVRVKF</sequence>
<evidence type="ECO:0000313" key="11">
    <source>
        <dbReference type="Proteomes" id="UP000516412"/>
    </source>
</evidence>
<evidence type="ECO:0000256" key="1">
    <source>
        <dbReference type="ARBA" id="ARBA00004442"/>
    </source>
</evidence>
<dbReference type="Gene3D" id="2.40.160.20">
    <property type="match status" value="1"/>
</dbReference>
<protein>
    <submittedName>
        <fullName evidence="10">Outer membrane autotransporter barrel domain protein</fullName>
    </submittedName>
</protein>
<dbReference type="InterPro" id="IPR011250">
    <property type="entry name" value="OMP/PagP_B-barrel"/>
</dbReference>
<comment type="similarity">
    <text evidence="2">Belongs to the opacity porin family.</text>
</comment>
<feature type="signal peptide" evidence="8">
    <location>
        <begin position="1"/>
        <end position="20"/>
    </location>
</feature>
<feature type="chain" id="PRO_5028999093" evidence="8">
    <location>
        <begin position="21"/>
        <end position="194"/>
    </location>
</feature>
<dbReference type="Pfam" id="PF02462">
    <property type="entry name" value="Opacity"/>
    <property type="match status" value="1"/>
</dbReference>
<dbReference type="GO" id="GO:0015288">
    <property type="term" value="F:porin activity"/>
    <property type="evidence" value="ECO:0007669"/>
    <property type="project" value="InterPro"/>
</dbReference>
<dbReference type="SUPFAM" id="SSF56925">
    <property type="entry name" value="OMPA-like"/>
    <property type="match status" value="1"/>
</dbReference>
<evidence type="ECO:0000256" key="2">
    <source>
        <dbReference type="ARBA" id="ARBA00009830"/>
    </source>
</evidence>
<keyword evidence="5 8" id="KW-0732">Signal</keyword>
<evidence type="ECO:0000256" key="6">
    <source>
        <dbReference type="ARBA" id="ARBA00023136"/>
    </source>
</evidence>
<keyword evidence="11" id="KW-1185">Reference proteome</keyword>
<dbReference type="KEGG" id="nmus:H7A79_0692"/>
<dbReference type="InterPro" id="IPR006315">
    <property type="entry name" value="OM_autotransptr_brl_dom"/>
</dbReference>
<dbReference type="AlphaFoldDB" id="A0A7H1MCR5"/>
<accession>A0A7H1MCR5</accession>
<keyword evidence="6" id="KW-0472">Membrane</keyword>
<dbReference type="InterPro" id="IPR003394">
    <property type="entry name" value="Porin_opacity"/>
</dbReference>
<evidence type="ECO:0000256" key="7">
    <source>
        <dbReference type="ARBA" id="ARBA00023237"/>
    </source>
</evidence>
<dbReference type="RefSeq" id="WP_187001091.1">
    <property type="nucleotide sequence ID" value="NZ_CP060414.2"/>
</dbReference>
<organism evidence="10 11">
    <name type="scientific">Neisseria musculi</name>
    <dbReference type="NCBI Taxonomy" id="1815583"/>
    <lineage>
        <taxon>Bacteria</taxon>
        <taxon>Pseudomonadati</taxon>
        <taxon>Pseudomonadota</taxon>
        <taxon>Betaproteobacteria</taxon>
        <taxon>Neisseriales</taxon>
        <taxon>Neisseriaceae</taxon>
        <taxon>Neisseria</taxon>
    </lineage>
</organism>
<keyword evidence="4" id="KW-0812">Transmembrane</keyword>
<proteinExistence type="inferred from homology"/>
<reference evidence="10" key="1">
    <citation type="submission" date="2024-06" db="EMBL/GenBank/DDBJ databases">
        <title>Complete Genome Sequence of mouse commensal type strain Neisseria musculi.</title>
        <authorList>
            <person name="Thapa E."/>
            <person name="Aluvathingal J."/>
            <person name="Nadendla S."/>
            <person name="Mehta A."/>
            <person name="Tettelin H."/>
            <person name="Weyand N.J."/>
        </authorList>
    </citation>
    <scope>NUCLEOTIDE SEQUENCE</scope>
    <source>
        <strain evidence="10">NW831</strain>
    </source>
</reference>